<organism evidence="4 5">
    <name type="scientific">Daucus carota subsp. sativus</name>
    <name type="common">Carrot</name>
    <dbReference type="NCBI Taxonomy" id="79200"/>
    <lineage>
        <taxon>Eukaryota</taxon>
        <taxon>Viridiplantae</taxon>
        <taxon>Streptophyta</taxon>
        <taxon>Embryophyta</taxon>
        <taxon>Tracheophyta</taxon>
        <taxon>Spermatophyta</taxon>
        <taxon>Magnoliopsida</taxon>
        <taxon>eudicotyledons</taxon>
        <taxon>Gunneridae</taxon>
        <taxon>Pentapetalae</taxon>
        <taxon>asterids</taxon>
        <taxon>campanulids</taxon>
        <taxon>Apiales</taxon>
        <taxon>Apiaceae</taxon>
        <taxon>Apioideae</taxon>
        <taxon>Scandiceae</taxon>
        <taxon>Daucinae</taxon>
        <taxon>Daucus</taxon>
        <taxon>Daucus sect. Daucus</taxon>
    </lineage>
</organism>
<feature type="region of interest" description="Disordered" evidence="3">
    <location>
        <begin position="219"/>
        <end position="284"/>
    </location>
</feature>
<dbReference type="PROSITE" id="PS50096">
    <property type="entry name" value="IQ"/>
    <property type="match status" value="1"/>
</dbReference>
<dbReference type="AlphaFoldDB" id="A0AAF0W909"/>
<evidence type="ECO:0008006" key="6">
    <source>
        <dbReference type="Google" id="ProtNLM"/>
    </source>
</evidence>
<dbReference type="EMBL" id="CP093343">
    <property type="protein sequence ID" value="WOG85107.1"/>
    <property type="molecule type" value="Genomic_DNA"/>
</dbReference>
<reference evidence="4" key="1">
    <citation type="journal article" date="2016" name="Nat. Genet.">
        <title>A high-quality carrot genome assembly provides new insights into carotenoid accumulation and asterid genome evolution.</title>
        <authorList>
            <person name="Iorizzo M."/>
            <person name="Ellison S."/>
            <person name="Senalik D."/>
            <person name="Zeng P."/>
            <person name="Satapoomin P."/>
            <person name="Huang J."/>
            <person name="Bowman M."/>
            <person name="Iovene M."/>
            <person name="Sanseverino W."/>
            <person name="Cavagnaro P."/>
            <person name="Yildiz M."/>
            <person name="Macko-Podgorni A."/>
            <person name="Moranska E."/>
            <person name="Grzebelus E."/>
            <person name="Grzebelus D."/>
            <person name="Ashrafi H."/>
            <person name="Zheng Z."/>
            <person name="Cheng S."/>
            <person name="Spooner D."/>
            <person name="Van Deynze A."/>
            <person name="Simon P."/>
        </authorList>
    </citation>
    <scope>NUCLEOTIDE SEQUENCE</scope>
    <source>
        <tissue evidence="4">Leaf</tissue>
    </source>
</reference>
<accession>A0AAF0W909</accession>
<evidence type="ECO:0000313" key="4">
    <source>
        <dbReference type="EMBL" id="WOG85107.1"/>
    </source>
</evidence>
<sequence length="284" mass="32086">MGSGGWLKKMIGSKKEKNGNAKSLEVYSQKDSSNTVNNIADEEPVTVAKSIEDIAATRIQCSFRAYKARKILRFLKGTLKLRTLTLDSSVSKQASATLRHLHTWSRIQSEIRARRISMATEARIRQKNLENQLKLDAKLHNLEVEWDCGTKTMEESVSNVYLREAAAVKRERTMAYAFSHQWRANKNPVLNNNELGNAIWGWSWTERWIAARPWESRALVQSSPKKSMSRQSSKTSKNLKSPTMKPMRSVKSISPNGKGTIKSRKLSYGEPGQQAAANKEQMAC</sequence>
<evidence type="ECO:0000313" key="5">
    <source>
        <dbReference type="Proteomes" id="UP000077755"/>
    </source>
</evidence>
<keyword evidence="1" id="KW-0112">Calmodulin-binding</keyword>
<dbReference type="KEGG" id="dcr:108213002"/>
<dbReference type="PANTHER" id="PTHR32295:SF93">
    <property type="entry name" value="PROTEIN IQ-DOMAIN 9"/>
    <property type="match status" value="1"/>
</dbReference>
<comment type="similarity">
    <text evidence="2">Belongs to the IQD family.</text>
</comment>
<gene>
    <name evidence="4" type="ORF">DCAR_0104294</name>
</gene>
<dbReference type="Proteomes" id="UP000077755">
    <property type="component" value="Chromosome 1"/>
</dbReference>
<keyword evidence="5" id="KW-1185">Reference proteome</keyword>
<protein>
    <recommendedName>
        <fullName evidence="6">DUF4005 domain-containing protein</fullName>
    </recommendedName>
</protein>
<reference evidence="4" key="2">
    <citation type="submission" date="2022-03" db="EMBL/GenBank/DDBJ databases">
        <title>Draft title - Genomic analysis of global carrot germplasm unveils the trajectory of domestication and the origin of high carotenoid orange carrot.</title>
        <authorList>
            <person name="Iorizzo M."/>
            <person name="Ellison S."/>
            <person name="Senalik D."/>
            <person name="Macko-Podgorni A."/>
            <person name="Grzebelus D."/>
            <person name="Bostan H."/>
            <person name="Rolling W."/>
            <person name="Curaba J."/>
            <person name="Simon P."/>
        </authorList>
    </citation>
    <scope>NUCLEOTIDE SEQUENCE</scope>
    <source>
        <tissue evidence="4">Leaf</tissue>
    </source>
</reference>
<feature type="compositionally biased region" description="Low complexity" evidence="3">
    <location>
        <begin position="222"/>
        <end position="234"/>
    </location>
</feature>
<proteinExistence type="inferred from homology"/>
<evidence type="ECO:0000256" key="3">
    <source>
        <dbReference type="SAM" id="MobiDB-lite"/>
    </source>
</evidence>
<evidence type="ECO:0000256" key="1">
    <source>
        <dbReference type="ARBA" id="ARBA00022860"/>
    </source>
</evidence>
<dbReference type="PANTHER" id="PTHR32295">
    <property type="entry name" value="IQ-DOMAIN 5-RELATED"/>
    <property type="match status" value="1"/>
</dbReference>
<evidence type="ECO:0000256" key="2">
    <source>
        <dbReference type="ARBA" id="ARBA00024341"/>
    </source>
</evidence>
<name>A0AAF0W909_DAUCS</name>
<dbReference type="GO" id="GO:0005516">
    <property type="term" value="F:calmodulin binding"/>
    <property type="evidence" value="ECO:0007669"/>
    <property type="project" value="UniProtKB-KW"/>
</dbReference>